<dbReference type="Proteomes" id="UP000019249">
    <property type="component" value="Unassembled WGS sequence"/>
</dbReference>
<dbReference type="PANTHER" id="PTHR30185:SF18">
    <property type="entry name" value="TRANSCRIPTIONAL REGULATOR MTLR"/>
    <property type="match status" value="1"/>
</dbReference>
<dbReference type="EMBL" id="AODF01000016">
    <property type="protein sequence ID" value="EUJ31667.1"/>
    <property type="molecule type" value="Genomic_DNA"/>
</dbReference>
<dbReference type="InterPro" id="IPR036390">
    <property type="entry name" value="WH_DNA-bd_sf"/>
</dbReference>
<dbReference type="SUPFAM" id="SSF46785">
    <property type="entry name" value="Winged helix' DNA-binding domain"/>
    <property type="match status" value="1"/>
</dbReference>
<protein>
    <submittedName>
        <fullName evidence="4">Transcriptional antiterminator</fullName>
    </submittedName>
</protein>
<feature type="domain" description="Helix-turn-helix type 11" evidence="3">
    <location>
        <begin position="93"/>
        <end position="150"/>
    </location>
</feature>
<evidence type="ECO:0000256" key="1">
    <source>
        <dbReference type="ARBA" id="ARBA00023015"/>
    </source>
</evidence>
<dbReference type="InterPro" id="IPR036388">
    <property type="entry name" value="WH-like_DNA-bd_sf"/>
</dbReference>
<name>A0ABP3AXQ5_9LIST</name>
<reference evidence="4 5" key="1">
    <citation type="journal article" date="2014" name="Int. J. Syst. Evol. Microbiol.">
        <title>Listeria floridensis sp. nov., Listeria aquatica sp. nov., Listeria cornellensis sp. nov., Listeria riparia sp. nov. and Listeria grandensis sp. nov., from agricultural and natural environments.</title>
        <authorList>
            <person name="den Bakker H.C."/>
            <person name="Warchocki S."/>
            <person name="Wright E.M."/>
            <person name="Allred A.F."/>
            <person name="Ahlstrom C."/>
            <person name="Manuel C.S."/>
            <person name="Stasiewicz M.J."/>
            <person name="Burrell A."/>
            <person name="Roof S."/>
            <person name="Strawn L."/>
            <person name="Fortes E.D."/>
            <person name="Nightingale K.K."/>
            <person name="Kephart D."/>
            <person name="Wiedmann M."/>
        </authorList>
    </citation>
    <scope>NUCLEOTIDE SEQUENCE [LARGE SCALE GENOMIC DNA]</scope>
    <source>
        <strain evidence="4 5">FSL S10-1187</strain>
    </source>
</reference>
<comment type="caution">
    <text evidence="4">The sequence shown here is derived from an EMBL/GenBank/DDBJ whole genome shotgun (WGS) entry which is preliminary data.</text>
</comment>
<dbReference type="Gene3D" id="1.10.10.10">
    <property type="entry name" value="Winged helix-like DNA-binding domain superfamily/Winged helix DNA-binding domain"/>
    <property type="match status" value="1"/>
</dbReference>
<dbReference type="InterPro" id="IPR013196">
    <property type="entry name" value="HTH_11"/>
</dbReference>
<evidence type="ECO:0000256" key="2">
    <source>
        <dbReference type="ARBA" id="ARBA00023163"/>
    </source>
</evidence>
<dbReference type="InterPro" id="IPR050661">
    <property type="entry name" value="BglG_antiterminators"/>
</dbReference>
<keyword evidence="1" id="KW-0805">Transcription regulation</keyword>
<evidence type="ECO:0000313" key="4">
    <source>
        <dbReference type="EMBL" id="EUJ31667.1"/>
    </source>
</evidence>
<evidence type="ECO:0000313" key="5">
    <source>
        <dbReference type="Proteomes" id="UP000019249"/>
    </source>
</evidence>
<evidence type="ECO:0000259" key="3">
    <source>
        <dbReference type="Pfam" id="PF08279"/>
    </source>
</evidence>
<dbReference type="PANTHER" id="PTHR30185">
    <property type="entry name" value="CRYPTIC BETA-GLUCOSIDE BGL OPERON ANTITERMINATOR"/>
    <property type="match status" value="1"/>
</dbReference>
<sequence length="320" mass="37239">MRSLDTNFSLFLKQLVEQKEIPSITSLARLLGFSRRTIYHYLEKCNYLLGQEGNAKLMSEAGRLSLSASQADIIKCWLDEEHVRESILTTSERRQVILALFLIESKKWQLSSLQSVLNVSRNTVLNDIQSLRAKLLDQELEIKSVKARGYFIPVGEVKRRELLYDFVHRTETENSKLVYDTLLDLATDENEAEEATSFRVRARRAVETAEKILSKKISGQDMRILTKTMQLYKIRVAGKARFKWEQLDKTLIEERLEFPAAKALLDELPELYRGIECNEEQHYYAVLLLCMDKNEDAHFQSVPFGELLELSGRWFFYLKN</sequence>
<keyword evidence="2" id="KW-0804">Transcription</keyword>
<proteinExistence type="predicted"/>
<gene>
    <name evidence="4" type="ORF">MFLO_08647</name>
</gene>
<keyword evidence="5" id="KW-1185">Reference proteome</keyword>
<dbReference type="RefSeq" id="WP_036097348.1">
    <property type="nucleotide sequence ID" value="NZ_AODF01000016.1"/>
</dbReference>
<accession>A0ABP3AXQ5</accession>
<organism evidence="4 5">
    <name type="scientific">Listeria floridensis FSL S10-1187</name>
    <dbReference type="NCBI Taxonomy" id="1265817"/>
    <lineage>
        <taxon>Bacteria</taxon>
        <taxon>Bacillati</taxon>
        <taxon>Bacillota</taxon>
        <taxon>Bacilli</taxon>
        <taxon>Bacillales</taxon>
        <taxon>Listeriaceae</taxon>
        <taxon>Listeria</taxon>
    </lineage>
</organism>
<dbReference type="Pfam" id="PF08279">
    <property type="entry name" value="HTH_11"/>
    <property type="match status" value="1"/>
</dbReference>